<dbReference type="SMART" id="SM00893">
    <property type="entry name" value="ETF"/>
    <property type="match status" value="1"/>
</dbReference>
<comment type="caution">
    <text evidence="4">The sequence shown here is derived from an EMBL/GenBank/DDBJ whole genome shotgun (WGS) entry which is preliminary data.</text>
</comment>
<dbReference type="GO" id="GO:0009055">
    <property type="term" value="F:electron transfer activity"/>
    <property type="evidence" value="ECO:0007669"/>
    <property type="project" value="InterPro"/>
</dbReference>
<dbReference type="InterPro" id="IPR029035">
    <property type="entry name" value="DHS-like_NAD/FAD-binding_dom"/>
</dbReference>
<dbReference type="Pfam" id="PF00766">
    <property type="entry name" value="ETF_alpha"/>
    <property type="match status" value="1"/>
</dbReference>
<dbReference type="Gene3D" id="3.40.50.1220">
    <property type="entry name" value="TPP-binding domain"/>
    <property type="match status" value="1"/>
</dbReference>
<dbReference type="PANTHER" id="PTHR43153">
    <property type="entry name" value="ELECTRON TRANSFER FLAVOPROTEIN ALPHA"/>
    <property type="match status" value="1"/>
</dbReference>
<comment type="similarity">
    <text evidence="1">Belongs to the ETF alpha-subunit/FixB family.</text>
</comment>
<dbReference type="InterPro" id="IPR014731">
    <property type="entry name" value="ETF_asu_C"/>
</dbReference>
<dbReference type="InterPro" id="IPR014730">
    <property type="entry name" value="ETF_a/b_N"/>
</dbReference>
<dbReference type="Pfam" id="PF01012">
    <property type="entry name" value="ETF"/>
    <property type="match status" value="1"/>
</dbReference>
<evidence type="ECO:0000256" key="1">
    <source>
        <dbReference type="ARBA" id="ARBA00005817"/>
    </source>
</evidence>
<organism evidence="4 5">
    <name type="scientific">Acetobacterium paludosum</name>
    <dbReference type="NCBI Taxonomy" id="52693"/>
    <lineage>
        <taxon>Bacteria</taxon>
        <taxon>Bacillati</taxon>
        <taxon>Bacillota</taxon>
        <taxon>Clostridia</taxon>
        <taxon>Eubacteriales</taxon>
        <taxon>Eubacteriaceae</taxon>
        <taxon>Acetobacterium</taxon>
    </lineage>
</organism>
<dbReference type="SUPFAM" id="SSF52402">
    <property type="entry name" value="Adenine nucleotide alpha hydrolases-like"/>
    <property type="match status" value="1"/>
</dbReference>
<sequence length="412" mass="45651">MAGIKIINENAGREIYEALAEICPFGAFSYENDKLEVTAACKMCKMCLKKGPEGILILEEDEKVAIDKDLYRGITVYVDHIEGKIHPVTFELIGKARELAKVTNHPVYALLMGTNIKKPAEELLNYGVDKVFVYDEPELKHFVIEPYANAFEDFIEKIKPSSILVGATNVGRSLAPRVAARYRTGLTADCTILEMKENTDLVQIRPAFGGNIMAQIVTENNRPQFCTVRYKVFNAPEFVKDPWGTIEMMEIEKEKLISSIEVLEVIKKEKGLDISEADTIVAVGRGVKSEKDLDMINEFAEKIGAVVACTRPGIEAGWFDAKLQIGLSGRTVKPKLIIALGISGAVQFAAGMQNSEYIIAINNDPKAPIFNVAHCGMVGDLYEILPELLKMIEASETITEQEITEPEERMAV</sequence>
<dbReference type="CDD" id="cd01715">
    <property type="entry name" value="ETF_alpha"/>
    <property type="match status" value="1"/>
</dbReference>
<evidence type="ECO:0000256" key="2">
    <source>
        <dbReference type="ARBA" id="ARBA00022630"/>
    </source>
</evidence>
<reference evidence="4" key="2">
    <citation type="submission" date="2020-10" db="EMBL/GenBank/DDBJ databases">
        <title>Comparative genomics of the Acetobacterium genus.</title>
        <authorList>
            <person name="Marshall C."/>
            <person name="May H."/>
            <person name="Norman S."/>
        </authorList>
    </citation>
    <scope>NUCLEOTIDE SEQUENCE</scope>
    <source>
        <strain evidence="4">DER-2019</strain>
    </source>
</reference>
<gene>
    <name evidence="4" type="ORF">GH810_07645</name>
</gene>
<dbReference type="OrthoDB" id="9770286at2"/>
<dbReference type="SUPFAM" id="SSF52467">
    <property type="entry name" value="DHS-like NAD/FAD-binding domain"/>
    <property type="match status" value="1"/>
</dbReference>
<dbReference type="Proteomes" id="UP000616595">
    <property type="component" value="Unassembled WGS sequence"/>
</dbReference>
<feature type="domain" description="Electron transfer flavoprotein alpha/beta-subunit N-terminal" evidence="3">
    <location>
        <begin position="74"/>
        <end position="264"/>
    </location>
</feature>
<evidence type="ECO:0000259" key="3">
    <source>
        <dbReference type="SMART" id="SM00893"/>
    </source>
</evidence>
<evidence type="ECO:0000313" key="4">
    <source>
        <dbReference type="EMBL" id="MBC3888179.1"/>
    </source>
</evidence>
<dbReference type="EMBL" id="WJBD01000007">
    <property type="protein sequence ID" value="MBC3888179.1"/>
    <property type="molecule type" value="Genomic_DNA"/>
</dbReference>
<keyword evidence="5" id="KW-1185">Reference proteome</keyword>
<reference evidence="4" key="1">
    <citation type="submission" date="2019-10" db="EMBL/GenBank/DDBJ databases">
        <authorList>
            <person name="Ross D.E."/>
            <person name="Gulliver D."/>
        </authorList>
    </citation>
    <scope>NUCLEOTIDE SEQUENCE</scope>
    <source>
        <strain evidence="4">DER-2019</strain>
    </source>
</reference>
<dbReference type="InterPro" id="IPR033947">
    <property type="entry name" value="ETF_alpha_N"/>
</dbReference>
<dbReference type="SUPFAM" id="SSF54862">
    <property type="entry name" value="4Fe-4S ferredoxins"/>
    <property type="match status" value="1"/>
</dbReference>
<evidence type="ECO:0000313" key="5">
    <source>
        <dbReference type="Proteomes" id="UP000616595"/>
    </source>
</evidence>
<dbReference type="GO" id="GO:0033539">
    <property type="term" value="P:fatty acid beta-oxidation using acyl-CoA dehydrogenase"/>
    <property type="evidence" value="ECO:0007669"/>
    <property type="project" value="TreeGrafter"/>
</dbReference>
<proteinExistence type="inferred from homology"/>
<dbReference type="PANTHER" id="PTHR43153:SF1">
    <property type="entry name" value="ELECTRON TRANSFER FLAVOPROTEIN SUBUNIT ALPHA, MITOCHONDRIAL"/>
    <property type="match status" value="1"/>
</dbReference>
<dbReference type="AlphaFoldDB" id="A0A923HT54"/>
<dbReference type="InterPro" id="IPR014729">
    <property type="entry name" value="Rossmann-like_a/b/a_fold"/>
</dbReference>
<accession>A0A923HT54</accession>
<dbReference type="Gene3D" id="3.30.70.20">
    <property type="match status" value="1"/>
</dbReference>
<keyword evidence="2" id="KW-0285">Flavoprotein</keyword>
<dbReference type="RefSeq" id="WP_148567518.1">
    <property type="nucleotide sequence ID" value="NZ_RXYA01000010.1"/>
</dbReference>
<dbReference type="InterPro" id="IPR001308">
    <property type="entry name" value="ETF_a/FixB"/>
</dbReference>
<dbReference type="Gene3D" id="3.40.50.620">
    <property type="entry name" value="HUPs"/>
    <property type="match status" value="1"/>
</dbReference>
<name>A0A923HT54_9FIRM</name>
<dbReference type="GO" id="GO:0050660">
    <property type="term" value="F:flavin adenine dinucleotide binding"/>
    <property type="evidence" value="ECO:0007669"/>
    <property type="project" value="InterPro"/>
</dbReference>
<protein>
    <submittedName>
        <fullName evidence="4">Electron transfer flavoprotein subunit alpha</fullName>
    </submittedName>
</protein>